<keyword evidence="1" id="KW-0472">Membrane</keyword>
<evidence type="ECO:0000313" key="3">
    <source>
        <dbReference type="Proteomes" id="UP001228905"/>
    </source>
</evidence>
<dbReference type="InterPro" id="IPR004714">
    <property type="entry name" value="Cyt_oxidase_maturation_cbb3"/>
</dbReference>
<accession>A0ABU0IVC9</accession>
<dbReference type="Pfam" id="PF03597">
    <property type="entry name" value="FixS"/>
    <property type="match status" value="1"/>
</dbReference>
<reference evidence="2 3" key="1">
    <citation type="submission" date="2023-07" db="EMBL/GenBank/DDBJ databases">
        <title>Genomic Encyclopedia of Type Strains, Phase IV (KMG-IV): sequencing the most valuable type-strain genomes for metagenomic binning, comparative biology and taxonomic classification.</title>
        <authorList>
            <person name="Goeker M."/>
        </authorList>
    </citation>
    <scope>NUCLEOTIDE SEQUENCE [LARGE SCALE GENOMIC DNA]</scope>
    <source>
        <strain evidence="2 3">DSM 18695</strain>
    </source>
</reference>
<keyword evidence="3" id="KW-1185">Reference proteome</keyword>
<evidence type="ECO:0000256" key="1">
    <source>
        <dbReference type="SAM" id="Phobius"/>
    </source>
</evidence>
<gene>
    <name evidence="2" type="ORF">QO010_003759</name>
</gene>
<dbReference type="EMBL" id="JAUSVS010000009">
    <property type="protein sequence ID" value="MDQ0465966.1"/>
    <property type="molecule type" value="Genomic_DNA"/>
</dbReference>
<evidence type="ECO:0000313" key="2">
    <source>
        <dbReference type="EMBL" id="MDQ0465966.1"/>
    </source>
</evidence>
<dbReference type="RefSeq" id="WP_307351719.1">
    <property type="nucleotide sequence ID" value="NZ_JAUSVS010000009.1"/>
</dbReference>
<name>A0ABU0IVC9_9CAUL</name>
<dbReference type="PANTHER" id="PTHR41532">
    <property type="entry name" value="FIXS PROTEIN"/>
    <property type="match status" value="1"/>
</dbReference>
<feature type="transmembrane region" description="Helical" evidence="1">
    <location>
        <begin position="6"/>
        <end position="26"/>
    </location>
</feature>
<keyword evidence="1" id="KW-0812">Transmembrane</keyword>
<comment type="caution">
    <text evidence="2">The sequence shown here is derived from an EMBL/GenBank/DDBJ whole genome shotgun (WGS) entry which is preliminary data.</text>
</comment>
<dbReference type="Proteomes" id="UP001228905">
    <property type="component" value="Unassembled WGS sequence"/>
</dbReference>
<dbReference type="NCBIfam" id="TIGR00847">
    <property type="entry name" value="ccoS"/>
    <property type="match status" value="1"/>
</dbReference>
<proteinExistence type="predicted"/>
<protein>
    <submittedName>
        <fullName evidence="2">Cbb3-type cytochrome oxidase maturation protein</fullName>
    </submittedName>
</protein>
<organism evidence="2 3">
    <name type="scientific">Caulobacter ginsengisoli</name>
    <dbReference type="NCBI Taxonomy" id="400775"/>
    <lineage>
        <taxon>Bacteria</taxon>
        <taxon>Pseudomonadati</taxon>
        <taxon>Pseudomonadota</taxon>
        <taxon>Alphaproteobacteria</taxon>
        <taxon>Caulobacterales</taxon>
        <taxon>Caulobacteraceae</taxon>
        <taxon>Caulobacter</taxon>
    </lineage>
</organism>
<keyword evidence="1" id="KW-1133">Transmembrane helix</keyword>
<dbReference type="PANTHER" id="PTHR41532:SF1">
    <property type="entry name" value="FIXS PROTEIN"/>
    <property type="match status" value="1"/>
</dbReference>
<sequence length="54" mass="5911">MNIIFLLAPFSILLALIGLAGFWWAVRNGQYDDPAGDASRILLDDAQDVPEPPL</sequence>